<proteinExistence type="predicted"/>
<protein>
    <submittedName>
        <fullName evidence="1">Uncharacterized protein</fullName>
    </submittedName>
</protein>
<keyword evidence="2" id="KW-1185">Reference proteome</keyword>
<dbReference type="AlphaFoldDB" id="T1HFJ8"/>
<dbReference type="InParanoid" id="T1HFJ8"/>
<dbReference type="EMBL" id="ACPB03018910">
    <property type="status" value="NOT_ANNOTATED_CDS"/>
    <property type="molecule type" value="Genomic_DNA"/>
</dbReference>
<reference evidence="1" key="1">
    <citation type="submission" date="2015-05" db="UniProtKB">
        <authorList>
            <consortium name="EnsemblMetazoa"/>
        </authorList>
    </citation>
    <scope>IDENTIFICATION</scope>
</reference>
<dbReference type="Proteomes" id="UP000015103">
    <property type="component" value="Unassembled WGS sequence"/>
</dbReference>
<dbReference type="HOGENOM" id="CLU_181017_0_0_1"/>
<organism evidence="1 2">
    <name type="scientific">Rhodnius prolixus</name>
    <name type="common">Triatomid bug</name>
    <dbReference type="NCBI Taxonomy" id="13249"/>
    <lineage>
        <taxon>Eukaryota</taxon>
        <taxon>Metazoa</taxon>
        <taxon>Ecdysozoa</taxon>
        <taxon>Arthropoda</taxon>
        <taxon>Hexapoda</taxon>
        <taxon>Insecta</taxon>
        <taxon>Pterygota</taxon>
        <taxon>Neoptera</taxon>
        <taxon>Paraneoptera</taxon>
        <taxon>Hemiptera</taxon>
        <taxon>Heteroptera</taxon>
        <taxon>Panheteroptera</taxon>
        <taxon>Cimicomorpha</taxon>
        <taxon>Reduviidae</taxon>
        <taxon>Triatominae</taxon>
        <taxon>Rhodnius</taxon>
    </lineage>
</organism>
<dbReference type="VEuPathDB" id="VectorBase:RPRC002820"/>
<evidence type="ECO:0000313" key="1">
    <source>
        <dbReference type="EnsemblMetazoa" id="RPRC002820-PA"/>
    </source>
</evidence>
<name>T1HFJ8_RHOPR</name>
<sequence length="96" mass="10866">MVTLHLRLEQFISGFKIFGVAIWAQVTLNVLGRPVEVTTPEIIDKIHDMVMDDRRVKVREIASAVGILNERVHNILHQHLDHDKAIRKMGAAIAHA</sequence>
<dbReference type="EnsemblMetazoa" id="RPRC002820-RA">
    <property type="protein sequence ID" value="RPRC002820-PA"/>
    <property type="gene ID" value="RPRC002820"/>
</dbReference>
<accession>T1HFJ8</accession>
<evidence type="ECO:0000313" key="2">
    <source>
        <dbReference type="Proteomes" id="UP000015103"/>
    </source>
</evidence>